<dbReference type="RefSeq" id="WP_074951098.1">
    <property type="nucleotide sequence ID" value="NZ_FPBV01000006.1"/>
</dbReference>
<dbReference type="STRING" id="392015.SAMN05421543_106170"/>
<organism evidence="1 2">
    <name type="scientific">Alicyclobacillus macrosporangiidus</name>
    <dbReference type="NCBI Taxonomy" id="392015"/>
    <lineage>
        <taxon>Bacteria</taxon>
        <taxon>Bacillati</taxon>
        <taxon>Bacillota</taxon>
        <taxon>Bacilli</taxon>
        <taxon>Bacillales</taxon>
        <taxon>Alicyclobacillaceae</taxon>
        <taxon>Alicyclobacillus</taxon>
    </lineage>
</organism>
<name>A0A1I7IEF7_9BACL</name>
<gene>
    <name evidence="1" type="ORF">SAMN05421543_106170</name>
</gene>
<dbReference type="Pfam" id="PF10934">
    <property type="entry name" value="Sheath_initiator"/>
    <property type="match status" value="1"/>
</dbReference>
<evidence type="ECO:0000313" key="2">
    <source>
        <dbReference type="Proteomes" id="UP000183508"/>
    </source>
</evidence>
<dbReference type="Proteomes" id="UP000183508">
    <property type="component" value="Unassembled WGS sequence"/>
</dbReference>
<evidence type="ECO:0000313" key="1">
    <source>
        <dbReference type="EMBL" id="SFU71288.1"/>
    </source>
</evidence>
<proteinExistence type="predicted"/>
<sequence length="120" mass="13433">MIYRKLSPTGDYTFGGNANDFYSGTTAVAQAIYTSLRLLQGEWWEDTSRGLPLFQSILGQPGTPEHVRAIDMLVQETILKVQDVVQIKSFQSSYANREYAIQSCIVQTKYGDVVLEGVTF</sequence>
<dbReference type="OrthoDB" id="9812969at2"/>
<protein>
    <submittedName>
        <fullName evidence="1">Uncharacterized protein</fullName>
    </submittedName>
</protein>
<dbReference type="EMBL" id="FPBV01000006">
    <property type="protein sequence ID" value="SFU71288.1"/>
    <property type="molecule type" value="Genomic_DNA"/>
</dbReference>
<accession>A0A1I7IEF7</accession>
<dbReference type="InterPro" id="IPR020288">
    <property type="entry name" value="Sheath_initiator"/>
</dbReference>
<dbReference type="AlphaFoldDB" id="A0A1I7IEF7"/>
<keyword evidence="2" id="KW-1185">Reference proteome</keyword>
<reference evidence="2" key="1">
    <citation type="submission" date="2016-10" db="EMBL/GenBank/DDBJ databases">
        <authorList>
            <person name="Varghese N."/>
        </authorList>
    </citation>
    <scope>NUCLEOTIDE SEQUENCE [LARGE SCALE GENOMIC DNA]</scope>
    <source>
        <strain evidence="2">DSM 17980</strain>
    </source>
</reference>